<reference evidence="2 3" key="1">
    <citation type="submission" date="2020-03" db="EMBL/GenBank/DDBJ databases">
        <title>Draft Genome Sequence of Cudoniella acicularis.</title>
        <authorList>
            <person name="Buettner E."/>
            <person name="Kellner H."/>
        </authorList>
    </citation>
    <scope>NUCLEOTIDE SEQUENCE [LARGE SCALE GENOMIC DNA]</scope>
    <source>
        <strain evidence="2 3">DSM 108380</strain>
    </source>
</reference>
<evidence type="ECO:0000256" key="1">
    <source>
        <dbReference type="SAM" id="MobiDB-lite"/>
    </source>
</evidence>
<gene>
    <name evidence="2" type="ORF">G7Y89_g10055</name>
</gene>
<dbReference type="AlphaFoldDB" id="A0A8H4RF20"/>
<dbReference type="EMBL" id="JAAMPI010000861">
    <property type="protein sequence ID" value="KAF4628096.1"/>
    <property type="molecule type" value="Genomic_DNA"/>
</dbReference>
<protein>
    <submittedName>
        <fullName evidence="2">Uncharacterized protein</fullName>
    </submittedName>
</protein>
<organism evidence="2 3">
    <name type="scientific">Cudoniella acicularis</name>
    <dbReference type="NCBI Taxonomy" id="354080"/>
    <lineage>
        <taxon>Eukaryota</taxon>
        <taxon>Fungi</taxon>
        <taxon>Dikarya</taxon>
        <taxon>Ascomycota</taxon>
        <taxon>Pezizomycotina</taxon>
        <taxon>Leotiomycetes</taxon>
        <taxon>Helotiales</taxon>
        <taxon>Tricladiaceae</taxon>
        <taxon>Cudoniella</taxon>
    </lineage>
</organism>
<sequence>MRLATNFINVGMPYISFFLPTNQVFEALQTDWTEGEVIPLKTSFTLEETKRASVELDKLAEDIHWELDHGVYVSRGQWGINIATSQQRPWIQETHKMIEDSDRLLKRRGAARRHITIGFAAQYVDTIQSVAPNSEVHLRAVWHAGVTMAHEIGHAIFVHDFRWDSVDGHEPWVGDQCWAELGYAFMDFVFGGFNPDTIESRRDLASKFEKPLKWRKTRKLRKFEKNRPFYETYWAISNRYMENTLSQQFWDDLGTRGTSAFYMDSRKALLPKNSSSEAIATAVVPDFEVYNGIVDWKSCKYPDRTPQPDTLGQLRAAEVDYARGLSRSEGTHRPLLKGAYVEDDDEEEFGVEDDDESDDFDGYFDDLGRDFNSKSKKRRSRPDPGDDCVWVEEDLRSSGRGDFEPETTLRVEVKFYPTQQDSLPRGKRAPRIDIEPEPRDFKRYKYSKTAEATGDGDDADAVLQDATIPFIERRFTRLEAYRFGCRKRLETYPVLLPHPSWQQGHLNNKDRYDHKVASAIRLYLFRRAEKKFERDNTALLKIKQARADSFDDWTYEDINEFGRLQGVPGSGSDLKNAIRTWLQMDIDEIKDQVLSNQEPKSNGTGGDVSAVEISQWTDMDFHLYFRQHDLPIWGDHAVFVERYYAFKFEQANDFTRPRDDPSPPIKCRFDRDDEETYNFLVNPDTTSLMALKCALFCNGIFPSNSILHIDTNPPTAKLPGDDEPLSWLKENTGPLILTADEQPFPEDIKLRNVREPSPVIWNKSERIATAVKQISRARRKQAQASATAPREEAPKPPPTVANFMENITTKGKALRRILEGSVTGVSSLRNAPADTTPSGFQLLDLMEEYEDRYKGSDLTDLRKEDEATRKKGKGRAVEEAGYEKENIEALQRFEVGNDDDSVSHMSQIVNTLKRRRASERGGSGDRRRNFLSQRIAQYSGGLKGFEVAGGAEASGAGGAGRAGPAW</sequence>
<evidence type="ECO:0000313" key="2">
    <source>
        <dbReference type="EMBL" id="KAF4628096.1"/>
    </source>
</evidence>
<evidence type="ECO:0000313" key="3">
    <source>
        <dbReference type="Proteomes" id="UP000566819"/>
    </source>
</evidence>
<proteinExistence type="predicted"/>
<dbReference type="OrthoDB" id="10254945at2759"/>
<dbReference type="Proteomes" id="UP000566819">
    <property type="component" value="Unassembled WGS sequence"/>
</dbReference>
<comment type="caution">
    <text evidence="2">The sequence shown here is derived from an EMBL/GenBank/DDBJ whole genome shotgun (WGS) entry which is preliminary data.</text>
</comment>
<feature type="region of interest" description="Disordered" evidence="1">
    <location>
        <begin position="775"/>
        <end position="801"/>
    </location>
</feature>
<accession>A0A8H4RF20</accession>
<name>A0A8H4RF20_9HELO</name>
<keyword evidence="3" id="KW-1185">Reference proteome</keyword>